<reference evidence="1" key="1">
    <citation type="journal article" date="2014" name="Front. Microbiol.">
        <title>High frequency of phylogenetically diverse reductive dehalogenase-homologous genes in deep subseafloor sedimentary metagenomes.</title>
        <authorList>
            <person name="Kawai M."/>
            <person name="Futagami T."/>
            <person name="Toyoda A."/>
            <person name="Takaki Y."/>
            <person name="Nishi S."/>
            <person name="Hori S."/>
            <person name="Arai W."/>
            <person name="Tsubouchi T."/>
            <person name="Morono Y."/>
            <person name="Uchiyama I."/>
            <person name="Ito T."/>
            <person name="Fujiyama A."/>
            <person name="Inagaki F."/>
            <person name="Takami H."/>
        </authorList>
    </citation>
    <scope>NUCLEOTIDE SEQUENCE</scope>
    <source>
        <strain evidence="1">Expedition CK06-06</strain>
    </source>
</reference>
<protein>
    <submittedName>
        <fullName evidence="1">Uncharacterized protein</fullName>
    </submittedName>
</protein>
<evidence type="ECO:0000313" key="1">
    <source>
        <dbReference type="EMBL" id="GAH78971.1"/>
    </source>
</evidence>
<proteinExistence type="predicted"/>
<name>X1I9B1_9ZZZZ</name>
<accession>X1I9B1</accession>
<dbReference type="EMBL" id="BARU01041893">
    <property type="protein sequence ID" value="GAH78971.1"/>
    <property type="molecule type" value="Genomic_DNA"/>
</dbReference>
<comment type="caution">
    <text evidence="1">The sequence shown here is derived from an EMBL/GenBank/DDBJ whole genome shotgun (WGS) entry which is preliminary data.</text>
</comment>
<sequence length="68" mass="7971">MSFKNLVVKKGETVILTLHVFNPDKTPARLAVYPTDYRINRRGEQIFQKLQDLEAIKESVKQKLEEVR</sequence>
<feature type="non-terminal residue" evidence="1">
    <location>
        <position position="68"/>
    </location>
</feature>
<dbReference type="AlphaFoldDB" id="X1I9B1"/>
<gene>
    <name evidence="1" type="ORF">S03H2_64485</name>
</gene>
<organism evidence="1">
    <name type="scientific">marine sediment metagenome</name>
    <dbReference type="NCBI Taxonomy" id="412755"/>
    <lineage>
        <taxon>unclassified sequences</taxon>
        <taxon>metagenomes</taxon>
        <taxon>ecological metagenomes</taxon>
    </lineage>
</organism>